<keyword evidence="3" id="KW-1185">Reference proteome</keyword>
<feature type="domain" description="RES" evidence="1">
    <location>
        <begin position="66"/>
        <end position="202"/>
    </location>
</feature>
<sequence>MKLTMDFTFSSVEGELIRIVESQQQIATMQLVDDLAEQYLLEQLLEQSKPPLPAHAAHLHFLLATSFRYPPLKWGSRFGTVHEPSLFYGGLSATTAMAETAYYRLVFWHSMASAPPNPVKAQHTVFTASYASHAAVDLRQVTFTEGNIDTADPIDYTASQAVGALLREQEAEVIIYPSARDPQHGLNIALFTADAFACPTPLAQWPMLSFVDGERVQFHSTAKQFGMPEICAFTLPQFQINGVLPHPA</sequence>
<proteinExistence type="predicted"/>
<dbReference type="RefSeq" id="WP_131414368.1">
    <property type="nucleotide sequence ID" value="NZ_SJXE01000001.1"/>
</dbReference>
<accession>A0ABY2APG3</accession>
<evidence type="ECO:0000313" key="2">
    <source>
        <dbReference type="EMBL" id="TCI05084.1"/>
    </source>
</evidence>
<evidence type="ECO:0000313" key="3">
    <source>
        <dbReference type="Proteomes" id="UP000292554"/>
    </source>
</evidence>
<organism evidence="2 3">
    <name type="scientific">Corallincola luteus</name>
    <dbReference type="NCBI Taxonomy" id="1775177"/>
    <lineage>
        <taxon>Bacteria</taxon>
        <taxon>Pseudomonadati</taxon>
        <taxon>Pseudomonadota</taxon>
        <taxon>Gammaproteobacteria</taxon>
        <taxon>Alteromonadales</taxon>
        <taxon>Psychromonadaceae</taxon>
        <taxon>Corallincola</taxon>
    </lineage>
</organism>
<dbReference type="SMART" id="SM00953">
    <property type="entry name" value="RES"/>
    <property type="match status" value="1"/>
</dbReference>
<comment type="caution">
    <text evidence="2">The sequence shown here is derived from an EMBL/GenBank/DDBJ whole genome shotgun (WGS) entry which is preliminary data.</text>
</comment>
<reference evidence="2 3" key="1">
    <citation type="submission" date="2019-02" db="EMBL/GenBank/DDBJ databases">
        <title>Corallincola luteus sp. nov., a marine bacterium isolated from surface sediment of Bohai Sea in China.</title>
        <authorList>
            <person name="Ren Q."/>
        </authorList>
    </citation>
    <scope>NUCLEOTIDE SEQUENCE [LARGE SCALE GENOMIC DNA]</scope>
    <source>
        <strain evidence="2 3">DASS28</strain>
    </source>
</reference>
<evidence type="ECO:0000259" key="1">
    <source>
        <dbReference type="SMART" id="SM00953"/>
    </source>
</evidence>
<dbReference type="EMBL" id="SJXE01000001">
    <property type="protein sequence ID" value="TCI05084.1"/>
    <property type="molecule type" value="Genomic_DNA"/>
</dbReference>
<dbReference type="Proteomes" id="UP000292554">
    <property type="component" value="Unassembled WGS sequence"/>
</dbReference>
<dbReference type="Pfam" id="PF08808">
    <property type="entry name" value="RES"/>
    <property type="match status" value="1"/>
</dbReference>
<name>A0ABY2APG3_9GAMM</name>
<gene>
    <name evidence="2" type="ORF">EZV61_03745</name>
</gene>
<protein>
    <submittedName>
        <fullName evidence="2">RES domain-containing protein</fullName>
    </submittedName>
</protein>
<dbReference type="InterPro" id="IPR014914">
    <property type="entry name" value="RES_dom"/>
</dbReference>